<evidence type="ECO:0000313" key="2">
    <source>
        <dbReference type="Proteomes" id="UP000693972"/>
    </source>
</evidence>
<evidence type="ECO:0000313" key="1">
    <source>
        <dbReference type="EMBL" id="QXL87798.1"/>
    </source>
</evidence>
<dbReference type="AlphaFoldDB" id="A0A975TUB7"/>
<dbReference type="RefSeq" id="WP_257894649.1">
    <property type="nucleotide sequence ID" value="NZ_JAIMBW010000001.1"/>
</dbReference>
<protein>
    <recommendedName>
        <fullName evidence="3">Antibiotic biosynthesis monooxygenase</fullName>
    </recommendedName>
</protein>
<dbReference type="SUPFAM" id="SSF54909">
    <property type="entry name" value="Dimeric alpha+beta barrel"/>
    <property type="match status" value="1"/>
</dbReference>
<dbReference type="EMBL" id="CP078073">
    <property type="protein sequence ID" value="QXL87798.1"/>
    <property type="molecule type" value="Genomic_DNA"/>
</dbReference>
<proteinExistence type="predicted"/>
<gene>
    <name evidence="1" type="ORF">KUL25_20735</name>
</gene>
<sequence>MSGPVVRKWEASIARADIARWVKTYRDRVLDHVRAVPGFQDVTFLAERDDDPCRVTVLMTWDDMDAIRAFAGDDPAQTVLPDFMEPFFPDYDTRATFHDRVLVETAT</sequence>
<evidence type="ECO:0008006" key="3">
    <source>
        <dbReference type="Google" id="ProtNLM"/>
    </source>
</evidence>
<dbReference type="InterPro" id="IPR011008">
    <property type="entry name" value="Dimeric_a/b-barrel"/>
</dbReference>
<accession>A0A975TUB7</accession>
<keyword evidence="2" id="KW-1185">Reference proteome</keyword>
<organism evidence="1">
    <name type="scientific">Gymnodinialimonas phycosphaerae</name>
    <dbReference type="NCBI Taxonomy" id="2841589"/>
    <lineage>
        <taxon>Bacteria</taxon>
        <taxon>Pseudomonadati</taxon>
        <taxon>Pseudomonadota</taxon>
        <taxon>Alphaproteobacteria</taxon>
        <taxon>Rhodobacterales</taxon>
        <taxon>Paracoccaceae</taxon>
        <taxon>Gymnodinialimonas</taxon>
    </lineage>
</organism>
<dbReference type="Proteomes" id="UP000693972">
    <property type="component" value="Unassembled WGS sequence"/>
</dbReference>
<name>A0A975TUB7_9RHOB</name>
<reference evidence="1 2" key="1">
    <citation type="submission" date="2021-07" db="EMBL/GenBank/DDBJ databases">
        <title>Karlodiniumbacter phycospheric gen. nov., sp. nov., a phycosphere bacterium isolated from karlodinium veneficum.</title>
        <authorList>
            <person name="Peng Y."/>
            <person name="Jiang L."/>
            <person name="Lee J."/>
        </authorList>
    </citation>
    <scope>NUCLEOTIDE SEQUENCE</scope>
    <source>
        <strain evidence="1 2">N5</strain>
    </source>
</reference>
<dbReference type="EMBL" id="JAIMBW010000001">
    <property type="protein sequence ID" value="MBY4895196.1"/>
    <property type="molecule type" value="Genomic_DNA"/>
</dbReference>
<dbReference type="Gene3D" id="3.30.70.100">
    <property type="match status" value="1"/>
</dbReference>